<keyword evidence="1" id="KW-0732">Signal</keyword>
<accession>A0A9P0XHB4</accession>
<protein>
    <submittedName>
        <fullName evidence="2">Uncharacterized protein</fullName>
    </submittedName>
</protein>
<dbReference type="Proteomes" id="UP001152562">
    <property type="component" value="Unassembled WGS sequence"/>
</dbReference>
<comment type="caution">
    <text evidence="2">The sequence shown here is derived from an EMBL/GenBank/DDBJ whole genome shotgun (WGS) entry which is preliminary data.</text>
</comment>
<feature type="signal peptide" evidence="1">
    <location>
        <begin position="1"/>
        <end position="16"/>
    </location>
</feature>
<gene>
    <name evidence="2" type="ORF">PIBRA_LOCUS10675</name>
</gene>
<dbReference type="AlphaFoldDB" id="A0A9P0XHB4"/>
<proteinExistence type="predicted"/>
<reference evidence="2" key="1">
    <citation type="submission" date="2022-05" db="EMBL/GenBank/DDBJ databases">
        <authorList>
            <person name="Okamura Y."/>
        </authorList>
    </citation>
    <scope>NUCLEOTIDE SEQUENCE</scope>
</reference>
<organism evidence="2 3">
    <name type="scientific">Pieris brassicae</name>
    <name type="common">White butterfly</name>
    <name type="synonym">Large white butterfly</name>
    <dbReference type="NCBI Taxonomy" id="7116"/>
    <lineage>
        <taxon>Eukaryota</taxon>
        <taxon>Metazoa</taxon>
        <taxon>Ecdysozoa</taxon>
        <taxon>Arthropoda</taxon>
        <taxon>Hexapoda</taxon>
        <taxon>Insecta</taxon>
        <taxon>Pterygota</taxon>
        <taxon>Neoptera</taxon>
        <taxon>Endopterygota</taxon>
        <taxon>Lepidoptera</taxon>
        <taxon>Glossata</taxon>
        <taxon>Ditrysia</taxon>
        <taxon>Papilionoidea</taxon>
        <taxon>Pieridae</taxon>
        <taxon>Pierinae</taxon>
        <taxon>Pieris</taxon>
    </lineage>
</organism>
<name>A0A9P0XHB4_PIEBR</name>
<evidence type="ECO:0000256" key="1">
    <source>
        <dbReference type="SAM" id="SignalP"/>
    </source>
</evidence>
<sequence>MKSILTVCLLVWGCQGLSNDFESTNQWLETFLTTTDESPTDCYTEKQEVGQWVKLSECMDSNNIDLEKTGVYRESSSHNLKICCPRSRLITTGTEILPPMPKKKAGCGWSNPGCFPFPDSSKTRAKFGEFPWMVALMKKIAKTTRQKVPKKLRLCKFLNIDCLSVYDPDSSGCTVEAPFKNTDLSPKEDESPTDCYTEKKEVGQWVKLSECMDSNNIDLEKTGVYRESSGHNLKICCPRSRLITTGTEILPPMPKQKAGCGWSNPGCFPFPDSSKTRAKFGEFPWMVALMKKVAKTTRQKVPKELRLCKFLNIDCLSVYDPDSSGCTVEAPLKNTDLSPKEDESPTDCYTEKKEVGQWVKLSECMDSNNIDLEKTGFYRESSGHNLKICCPRSRLITTGTEIPKQKAGCGWSNPGGFPFPDSLKTHAKFGEFPWMVALMRKVAKTTRQKVPKELCKFLNIDCLSVYDPDSSGCTVEAPLKNTDLSLKKVSVSSPCLTVTGEVGQCVSYYDCYDVVQDKYDKGRKPECPHYLHVCCMDVPTGDEDLEI</sequence>
<evidence type="ECO:0000313" key="2">
    <source>
        <dbReference type="EMBL" id="CAH4034494.1"/>
    </source>
</evidence>
<evidence type="ECO:0000313" key="3">
    <source>
        <dbReference type="Proteomes" id="UP001152562"/>
    </source>
</evidence>
<feature type="chain" id="PRO_5040164744" evidence="1">
    <location>
        <begin position="17"/>
        <end position="547"/>
    </location>
</feature>
<dbReference type="EMBL" id="CALOZG010000040">
    <property type="protein sequence ID" value="CAH4034494.1"/>
    <property type="molecule type" value="Genomic_DNA"/>
</dbReference>
<keyword evidence="3" id="KW-1185">Reference proteome</keyword>